<dbReference type="Proteomes" id="UP001299265">
    <property type="component" value="Unassembled WGS sequence"/>
</dbReference>
<name>A0AAP2RJG0_9FIRM</name>
<keyword evidence="3" id="KW-1185">Reference proteome</keyword>
<evidence type="ECO:0000313" key="2">
    <source>
        <dbReference type="EMBL" id="MCD2492740.1"/>
    </source>
</evidence>
<evidence type="ECO:0000259" key="1">
    <source>
        <dbReference type="Pfam" id="PF04233"/>
    </source>
</evidence>
<evidence type="ECO:0000313" key="3">
    <source>
        <dbReference type="Proteomes" id="UP001299265"/>
    </source>
</evidence>
<organism evidence="2 3">
    <name type="scientific">Lientehia hominis</name>
    <dbReference type="NCBI Taxonomy" id="2897778"/>
    <lineage>
        <taxon>Bacteria</taxon>
        <taxon>Bacillati</taxon>
        <taxon>Bacillota</taxon>
        <taxon>Clostridia</taxon>
        <taxon>Lachnospirales</taxon>
        <taxon>Lachnospiraceae</taxon>
        <taxon>Lientehia</taxon>
    </lineage>
</organism>
<feature type="domain" description="Phage head morphogenesis" evidence="1">
    <location>
        <begin position="177"/>
        <end position="264"/>
    </location>
</feature>
<dbReference type="AlphaFoldDB" id="A0AAP2RJG0"/>
<dbReference type="Pfam" id="PF04233">
    <property type="entry name" value="Phage_Mu_F"/>
    <property type="match status" value="1"/>
</dbReference>
<gene>
    <name evidence="2" type="ORF">LQE92_08875</name>
</gene>
<sequence length="521" mass="60070">MPYGHIRQYEDLVQEAQAKRMRITRRQKRQIADLYGDIASEFGHSLAGKSEKSLQYRWLKDYAKSLKGQSESIYKELQGIVGNSILDTAKATTGAQEAFWGGIAPRMSERFRDVFSTIPKSCVDELMNGGIYKDFTGLSERLWNYQGKFNQDIGYIINRGILEQKSAYDLAKDLELYLKPGAAKPWKWQKVYPRSNQMVDYNAQRLARTSVTHAYQLSFQRSTQDNPFIERYQWHSSNGGRTCDLCRQRDGKLFDKDDVPLDHPNGVCIITAVITKSYYEIAEELNDWVNGGENPALDRWLFPDEDEDAKGLFKGIFRQNISKQLDSFDRHVKYISNPHVSALLQQSRNRVEFKKSYEQRSYYSHKDGKVYLSADAKGDVIAHELFHEIDEAYGITSNGALTENILLDYRNIVLNAEKNGKTIIEMLYSTHPEAFRKNGAKLKAEYRPISDMLSGASGGELRLGFGHSAEYWKKPKKVEKEVWAQFGRIEYQDDDQVWILVNDLFPNVSREIFGILERMIK</sequence>
<accession>A0AAP2RJG0</accession>
<dbReference type="InterPro" id="IPR006528">
    <property type="entry name" value="Phage_head_morphogenesis_dom"/>
</dbReference>
<dbReference type="EMBL" id="JAJNOR010000005">
    <property type="protein sequence ID" value="MCD2492740.1"/>
    <property type="molecule type" value="Genomic_DNA"/>
</dbReference>
<reference evidence="2 3" key="1">
    <citation type="submission" date="2021-11" db="EMBL/GenBank/DDBJ databases">
        <title>Lacrimispora sp. nov. NSJ-141 isolated from human feces.</title>
        <authorList>
            <person name="Abdugheni R."/>
        </authorList>
    </citation>
    <scope>NUCLEOTIDE SEQUENCE [LARGE SCALE GENOMIC DNA]</scope>
    <source>
        <strain evidence="2 3">NSJ-141</strain>
    </source>
</reference>
<proteinExistence type="predicted"/>
<comment type="caution">
    <text evidence="2">The sequence shown here is derived from an EMBL/GenBank/DDBJ whole genome shotgun (WGS) entry which is preliminary data.</text>
</comment>
<protein>
    <recommendedName>
        <fullName evidence="1">Phage head morphogenesis domain-containing protein</fullName>
    </recommendedName>
</protein>
<dbReference type="RefSeq" id="WP_231062626.1">
    <property type="nucleotide sequence ID" value="NZ_JAJNOR010000005.1"/>
</dbReference>